<organism evidence="2 3">
    <name type="scientific">Leucobacter komagatae</name>
    <dbReference type="NCBI Taxonomy" id="55969"/>
    <lineage>
        <taxon>Bacteria</taxon>
        <taxon>Bacillati</taxon>
        <taxon>Actinomycetota</taxon>
        <taxon>Actinomycetes</taxon>
        <taxon>Micrococcales</taxon>
        <taxon>Microbacteriaceae</taxon>
        <taxon>Leucobacter</taxon>
    </lineage>
</organism>
<comment type="caution">
    <text evidence="2">The sequence shown here is derived from an EMBL/GenBank/DDBJ whole genome shotgun (WGS) entry which is preliminary data.</text>
</comment>
<feature type="region of interest" description="Disordered" evidence="1">
    <location>
        <begin position="272"/>
        <end position="294"/>
    </location>
</feature>
<dbReference type="RefSeq" id="WP_141886111.1">
    <property type="nucleotide sequence ID" value="NZ_BAAAUY010000013.1"/>
</dbReference>
<dbReference type="Proteomes" id="UP000319094">
    <property type="component" value="Unassembled WGS sequence"/>
</dbReference>
<protein>
    <submittedName>
        <fullName evidence="2">Uncharacterized protein</fullName>
    </submittedName>
</protein>
<proteinExistence type="predicted"/>
<keyword evidence="3" id="KW-1185">Reference proteome</keyword>
<name>A0A542Y3P1_9MICO</name>
<evidence type="ECO:0000313" key="3">
    <source>
        <dbReference type="Proteomes" id="UP000319094"/>
    </source>
</evidence>
<accession>A0A542Y3P1</accession>
<dbReference type="OrthoDB" id="5074912at2"/>
<evidence type="ECO:0000313" key="2">
    <source>
        <dbReference type="EMBL" id="TQL42697.1"/>
    </source>
</evidence>
<sequence>MSASQFVRRALAPGRPERAVALAASLGAITLIDPAKLRAGELAAYRTTLAGITAADLATDLPPRTSPAARAAIATLGAGAVLGLSPLGEAFDAKLQRSLARRGVRRPRVALAIAGAALVLASELPGILAKRRASRTGLGTSPGAGLGTDLSTGPSSALGIGPAGDHTTLGDLPDGARALIAGMLEYSAEPSAGALAAQLGDARELVWQGVPGSYDVINIDVSDAHAAPRAVPHEQRFPVTAEFRDPDSGTNRLVRLFVEDGLLARLTLEDGTAGDATRGNTAGRTHRASAAGHWPGQWPSLAEVTFSLESDAPSDRRAAILARLQSRS</sequence>
<reference evidence="2 3" key="1">
    <citation type="submission" date="2019-06" db="EMBL/GenBank/DDBJ databases">
        <title>Sequencing the genomes of 1000 actinobacteria strains.</title>
        <authorList>
            <person name="Klenk H.-P."/>
        </authorList>
    </citation>
    <scope>NUCLEOTIDE SEQUENCE [LARGE SCALE GENOMIC DNA]</scope>
    <source>
        <strain evidence="2 3">DSM 8803</strain>
    </source>
</reference>
<dbReference type="EMBL" id="VFON01000001">
    <property type="protein sequence ID" value="TQL42697.1"/>
    <property type="molecule type" value="Genomic_DNA"/>
</dbReference>
<evidence type="ECO:0000256" key="1">
    <source>
        <dbReference type="SAM" id="MobiDB-lite"/>
    </source>
</evidence>
<dbReference type="AlphaFoldDB" id="A0A542Y3P1"/>
<gene>
    <name evidence="2" type="ORF">FB468_0702</name>
</gene>